<sequence length="115" mass="12538">MVPAHAMPPPHSSGETAYTQEDKKRCRPPIHHPGGAAEQPSSPEMGKKVHQWRGHGAGPPAPPPAKILTAQYGPTTRGESGNEEPRDAIKRSRYSQGTEPRRWGGSKPLEHLRIT</sequence>
<gene>
    <name evidence="2" type="ORF">NDU88_011314</name>
</gene>
<feature type="region of interest" description="Disordered" evidence="1">
    <location>
        <begin position="1"/>
        <end position="115"/>
    </location>
</feature>
<feature type="compositionally biased region" description="Pro residues" evidence="1">
    <location>
        <begin position="1"/>
        <end position="11"/>
    </location>
</feature>
<organism evidence="2 3">
    <name type="scientific">Pleurodeles waltl</name>
    <name type="common">Iberian ribbed newt</name>
    <dbReference type="NCBI Taxonomy" id="8319"/>
    <lineage>
        <taxon>Eukaryota</taxon>
        <taxon>Metazoa</taxon>
        <taxon>Chordata</taxon>
        <taxon>Craniata</taxon>
        <taxon>Vertebrata</taxon>
        <taxon>Euteleostomi</taxon>
        <taxon>Amphibia</taxon>
        <taxon>Batrachia</taxon>
        <taxon>Caudata</taxon>
        <taxon>Salamandroidea</taxon>
        <taxon>Salamandridae</taxon>
        <taxon>Pleurodelinae</taxon>
        <taxon>Pleurodeles</taxon>
    </lineage>
</organism>
<proteinExistence type="predicted"/>
<protein>
    <submittedName>
        <fullName evidence="2">Uncharacterized protein</fullName>
    </submittedName>
</protein>
<evidence type="ECO:0000256" key="1">
    <source>
        <dbReference type="SAM" id="MobiDB-lite"/>
    </source>
</evidence>
<name>A0AAV7R015_PLEWA</name>
<dbReference type="EMBL" id="JANPWB010000010">
    <property type="protein sequence ID" value="KAJ1145022.1"/>
    <property type="molecule type" value="Genomic_DNA"/>
</dbReference>
<dbReference type="Proteomes" id="UP001066276">
    <property type="component" value="Chromosome 6"/>
</dbReference>
<reference evidence="2" key="1">
    <citation type="journal article" date="2022" name="bioRxiv">
        <title>Sequencing and chromosome-scale assembly of the giantPleurodeles waltlgenome.</title>
        <authorList>
            <person name="Brown T."/>
            <person name="Elewa A."/>
            <person name="Iarovenko S."/>
            <person name="Subramanian E."/>
            <person name="Araus A.J."/>
            <person name="Petzold A."/>
            <person name="Susuki M."/>
            <person name="Suzuki K.-i.T."/>
            <person name="Hayashi T."/>
            <person name="Toyoda A."/>
            <person name="Oliveira C."/>
            <person name="Osipova E."/>
            <person name="Leigh N.D."/>
            <person name="Simon A."/>
            <person name="Yun M.H."/>
        </authorList>
    </citation>
    <scope>NUCLEOTIDE SEQUENCE</scope>
    <source>
        <strain evidence="2">20211129_DDA</strain>
        <tissue evidence="2">Liver</tissue>
    </source>
</reference>
<comment type="caution">
    <text evidence="2">The sequence shown here is derived from an EMBL/GenBank/DDBJ whole genome shotgun (WGS) entry which is preliminary data.</text>
</comment>
<dbReference type="AlphaFoldDB" id="A0AAV7R015"/>
<evidence type="ECO:0000313" key="2">
    <source>
        <dbReference type="EMBL" id="KAJ1145022.1"/>
    </source>
</evidence>
<evidence type="ECO:0000313" key="3">
    <source>
        <dbReference type="Proteomes" id="UP001066276"/>
    </source>
</evidence>
<accession>A0AAV7R015</accession>
<keyword evidence="3" id="KW-1185">Reference proteome</keyword>